<accession>A0A5J6TB83</accession>
<evidence type="ECO:0000313" key="1">
    <source>
        <dbReference type="EMBL" id="QFG08156.1"/>
    </source>
</evidence>
<name>A0A5J6TB83_9CAUD</name>
<sequence length="395" mass="43943">MSAMNMLLLAPIYGAERRNGYLTEADIVRTTIDGVDLNALWQDFQDSVNIINEHLGRLVELLTFPVTNPIETVPQVGATEFELATEFGIPRSRKVEVDYFHLGYDFDDYDGRIAYTWKFLRDADARQVEAVHQKNLEADGRLVFRKVMEAIFDNRNREADIRDRPYTVYPLYNGDGTVPPSYKGVTFDGTHSHYLVSGAAAIDSKDVEDMYDHIAEHGYGIENGTTFILFVNKQQLNAIRTWRRGVTNANGAVATYDYIPSPTRPAMFLPNAEGLLGSQPPAAWNGLPVDGSYGDILIIEEPMVPANYLFMFGTGGAGNLQNVVGIREHEAEAYRGLRLMPGNQARYPLVDSYYGRSFGTGVRQRAGAAVMQIKASGTYDIPNQYKRGTGLTVGV</sequence>
<dbReference type="Proteomes" id="UP000325832">
    <property type="component" value="Genome"/>
</dbReference>
<evidence type="ECO:0000313" key="2">
    <source>
        <dbReference type="Proteomes" id="UP000325832"/>
    </source>
</evidence>
<gene>
    <name evidence="1" type="primary">15</name>
    <name evidence="1" type="ORF">PBI_GRETELLYN_15</name>
</gene>
<protein>
    <submittedName>
        <fullName evidence="1">Major capsid protein</fullName>
    </submittedName>
</protein>
<dbReference type="EMBL" id="MN234162">
    <property type="protein sequence ID" value="QFG08156.1"/>
    <property type="molecule type" value="Genomic_DNA"/>
</dbReference>
<organism evidence="1 2">
    <name type="scientific">Gordonia phage GretelLyn</name>
    <dbReference type="NCBI Taxonomy" id="2599844"/>
    <lineage>
        <taxon>Viruses</taxon>
        <taxon>Duplodnaviria</taxon>
        <taxon>Heunggongvirae</taxon>
        <taxon>Uroviricota</taxon>
        <taxon>Caudoviricetes</taxon>
        <taxon>Dovevirinae</taxon>
        <taxon>Lambovirus</taxon>
        <taxon>Lambovirus sadboi</taxon>
    </lineage>
</organism>
<reference evidence="1 2" key="1">
    <citation type="submission" date="2019-07" db="EMBL/GenBank/DDBJ databases">
        <authorList>
            <person name="Lauer M.J."/>
            <person name="Stoner T.H."/>
            <person name="Garlena R.A."/>
            <person name="Russell D.A."/>
            <person name="Pope W.H."/>
            <person name="Jacobs-Sera D."/>
            <person name="Hatfull G.F."/>
        </authorList>
    </citation>
    <scope>NUCLEOTIDE SEQUENCE [LARGE SCALE GENOMIC DNA]</scope>
</reference>
<proteinExistence type="predicted"/>